<dbReference type="InterPro" id="IPR011701">
    <property type="entry name" value="MFS"/>
</dbReference>
<protein>
    <submittedName>
        <fullName evidence="7">MFS general substrate transporter</fullName>
    </submittedName>
</protein>
<sequence>MVQNPEIPTSLAFDQNENTRTQLPEKVLERGFKLETRENFAFSVLMIMSFYAALEGPSIGVALPTIAQDIHGSSVQAFWVGTSYFLSSAVSQPHFAAFSHTFGRLPVVISSLLLFIVGSIICALAHSVPTILVGRTLQGAGSGGSLSLIEIVITDLVPLKYRGPYFGLNSIAWTIGSAVSPLIGGVLTENASWRYIFWIMLPFAVASLVFLPISLRLRPTKGSLVEKIKEVDWVGCFLLMTSATATLIAISWGGLMFAWSSYHTLVPLILGVAGLAVFVVWEQYFAKRPIIPMRIFNNRTAATVYWQSLICGLSIWACVYYLPLYFQAVKEYSTIISGVAILPSLLSGAPAAALTGFTLKKLGSYRKILWVGWSMAVLGAGIMILLDVDTTIPQWIFTTCVGAIGVGILMPVMRIAIQASAEDEDMAHAAAMVMTFRTLGMTSSLAILGAIFQNVFEHKLKASTFSGQTGGLAQNVLGVVETIKQLPNDSHDKQVLRQVFADSLKMIWVTLTALNGVALISSFFTEELSLDRLLNTEQGVDRGTSDMVESTTVETVVVEAKSDEGNVPRIDSAGESKLR</sequence>
<organism evidence="7 8">
    <name type="scientific">Hyaloscypha variabilis (strain UAMH 11265 / GT02V1 / F)</name>
    <name type="common">Meliniomyces variabilis</name>
    <dbReference type="NCBI Taxonomy" id="1149755"/>
    <lineage>
        <taxon>Eukaryota</taxon>
        <taxon>Fungi</taxon>
        <taxon>Dikarya</taxon>
        <taxon>Ascomycota</taxon>
        <taxon>Pezizomycotina</taxon>
        <taxon>Leotiomycetes</taxon>
        <taxon>Helotiales</taxon>
        <taxon>Hyaloscyphaceae</taxon>
        <taxon>Hyaloscypha</taxon>
        <taxon>Hyaloscypha variabilis</taxon>
    </lineage>
</organism>
<evidence type="ECO:0000256" key="4">
    <source>
        <dbReference type="ARBA" id="ARBA00023136"/>
    </source>
</evidence>
<keyword evidence="4 5" id="KW-0472">Membrane</keyword>
<feature type="transmembrane region" description="Helical" evidence="5">
    <location>
        <begin position="132"/>
        <end position="153"/>
    </location>
</feature>
<dbReference type="PROSITE" id="PS50850">
    <property type="entry name" value="MFS"/>
    <property type="match status" value="1"/>
</dbReference>
<feature type="transmembrane region" description="Helical" evidence="5">
    <location>
        <begin position="368"/>
        <end position="386"/>
    </location>
</feature>
<dbReference type="Proteomes" id="UP000235786">
    <property type="component" value="Unassembled WGS sequence"/>
</dbReference>
<dbReference type="Gene3D" id="1.20.1720.10">
    <property type="entry name" value="Multidrug resistance protein D"/>
    <property type="match status" value="1"/>
</dbReference>
<evidence type="ECO:0000256" key="2">
    <source>
        <dbReference type="ARBA" id="ARBA00022692"/>
    </source>
</evidence>
<feature type="transmembrane region" description="Helical" evidence="5">
    <location>
        <begin position="304"/>
        <end position="323"/>
    </location>
</feature>
<feature type="transmembrane region" description="Helical" evidence="5">
    <location>
        <begin position="265"/>
        <end position="284"/>
    </location>
</feature>
<evidence type="ECO:0000256" key="5">
    <source>
        <dbReference type="SAM" id="Phobius"/>
    </source>
</evidence>
<evidence type="ECO:0000256" key="3">
    <source>
        <dbReference type="ARBA" id="ARBA00022989"/>
    </source>
</evidence>
<feature type="domain" description="Major facilitator superfamily (MFS) profile" evidence="6">
    <location>
        <begin position="41"/>
        <end position="530"/>
    </location>
</feature>
<dbReference type="InterPro" id="IPR020846">
    <property type="entry name" value="MFS_dom"/>
</dbReference>
<dbReference type="Pfam" id="PF07690">
    <property type="entry name" value="MFS_1"/>
    <property type="match status" value="1"/>
</dbReference>
<name>A0A2J6RQ92_HYAVF</name>
<feature type="transmembrane region" description="Helical" evidence="5">
    <location>
        <begin position="236"/>
        <end position="259"/>
    </location>
</feature>
<keyword evidence="3 5" id="KW-1133">Transmembrane helix</keyword>
<dbReference type="SUPFAM" id="SSF103473">
    <property type="entry name" value="MFS general substrate transporter"/>
    <property type="match status" value="1"/>
</dbReference>
<dbReference type="GO" id="GO:0005886">
    <property type="term" value="C:plasma membrane"/>
    <property type="evidence" value="ECO:0007669"/>
    <property type="project" value="TreeGrafter"/>
</dbReference>
<dbReference type="PANTHER" id="PTHR23501:SF59">
    <property type="entry name" value="MAJOR FACILITATOR SUPERFAMILY (MFS) PROFILE DOMAIN-CONTAINING PROTEIN-RELATED"/>
    <property type="match status" value="1"/>
</dbReference>
<accession>A0A2J6RQ92</accession>
<feature type="transmembrane region" description="Helical" evidence="5">
    <location>
        <begin position="392"/>
        <end position="417"/>
    </location>
</feature>
<dbReference type="Gene3D" id="1.20.1250.20">
    <property type="entry name" value="MFS general substrate transporter like domains"/>
    <property type="match status" value="1"/>
</dbReference>
<dbReference type="AlphaFoldDB" id="A0A2J6RQ92"/>
<keyword evidence="2 5" id="KW-0812">Transmembrane</keyword>
<evidence type="ECO:0000259" key="6">
    <source>
        <dbReference type="PROSITE" id="PS50850"/>
    </source>
</evidence>
<feature type="transmembrane region" description="Helical" evidence="5">
    <location>
        <begin position="40"/>
        <end position="66"/>
    </location>
</feature>
<proteinExistence type="predicted"/>
<reference evidence="7 8" key="1">
    <citation type="submission" date="2016-04" db="EMBL/GenBank/DDBJ databases">
        <title>A degradative enzymes factory behind the ericoid mycorrhizal symbiosis.</title>
        <authorList>
            <consortium name="DOE Joint Genome Institute"/>
            <person name="Martino E."/>
            <person name="Morin E."/>
            <person name="Grelet G."/>
            <person name="Kuo A."/>
            <person name="Kohler A."/>
            <person name="Daghino S."/>
            <person name="Barry K."/>
            <person name="Choi C."/>
            <person name="Cichocki N."/>
            <person name="Clum A."/>
            <person name="Copeland A."/>
            <person name="Hainaut M."/>
            <person name="Haridas S."/>
            <person name="Labutti K."/>
            <person name="Lindquist E."/>
            <person name="Lipzen A."/>
            <person name="Khouja H.-R."/>
            <person name="Murat C."/>
            <person name="Ohm R."/>
            <person name="Olson A."/>
            <person name="Spatafora J."/>
            <person name="Veneault-Fourrey C."/>
            <person name="Henrissat B."/>
            <person name="Grigoriev I."/>
            <person name="Martin F."/>
            <person name="Perotto S."/>
        </authorList>
    </citation>
    <scope>NUCLEOTIDE SEQUENCE [LARGE SCALE GENOMIC DNA]</scope>
    <source>
        <strain evidence="7 8">F</strain>
    </source>
</reference>
<dbReference type="OrthoDB" id="2351791at2759"/>
<feature type="transmembrane region" description="Helical" evidence="5">
    <location>
        <begin position="165"/>
        <end position="183"/>
    </location>
</feature>
<dbReference type="PRINTS" id="PR01036">
    <property type="entry name" value="TCRTETB"/>
</dbReference>
<dbReference type="EMBL" id="KZ613945">
    <property type="protein sequence ID" value="PMD40686.1"/>
    <property type="molecule type" value="Genomic_DNA"/>
</dbReference>
<feature type="transmembrane region" description="Helical" evidence="5">
    <location>
        <begin position="78"/>
        <end position="98"/>
    </location>
</feature>
<feature type="transmembrane region" description="Helical" evidence="5">
    <location>
        <begin position="195"/>
        <end position="215"/>
    </location>
</feature>
<feature type="transmembrane region" description="Helical" evidence="5">
    <location>
        <begin position="506"/>
        <end position="524"/>
    </location>
</feature>
<keyword evidence="8" id="KW-1185">Reference proteome</keyword>
<dbReference type="InterPro" id="IPR036259">
    <property type="entry name" value="MFS_trans_sf"/>
</dbReference>
<gene>
    <name evidence="7" type="ORF">L207DRAFT_427819</name>
</gene>
<evidence type="ECO:0000313" key="7">
    <source>
        <dbReference type="EMBL" id="PMD40686.1"/>
    </source>
</evidence>
<dbReference type="GO" id="GO:0022857">
    <property type="term" value="F:transmembrane transporter activity"/>
    <property type="evidence" value="ECO:0007669"/>
    <property type="project" value="InterPro"/>
</dbReference>
<dbReference type="PANTHER" id="PTHR23501">
    <property type="entry name" value="MAJOR FACILITATOR SUPERFAMILY"/>
    <property type="match status" value="1"/>
</dbReference>
<feature type="transmembrane region" description="Helical" evidence="5">
    <location>
        <begin position="105"/>
        <end position="126"/>
    </location>
</feature>
<evidence type="ECO:0000313" key="8">
    <source>
        <dbReference type="Proteomes" id="UP000235786"/>
    </source>
</evidence>
<comment type="subcellular location">
    <subcellularLocation>
        <location evidence="1">Membrane</location>
        <topology evidence="1">Multi-pass membrane protein</topology>
    </subcellularLocation>
</comment>
<feature type="transmembrane region" description="Helical" evidence="5">
    <location>
        <begin position="429"/>
        <end position="452"/>
    </location>
</feature>
<feature type="transmembrane region" description="Helical" evidence="5">
    <location>
        <begin position="335"/>
        <end position="356"/>
    </location>
</feature>
<evidence type="ECO:0000256" key="1">
    <source>
        <dbReference type="ARBA" id="ARBA00004141"/>
    </source>
</evidence>